<reference evidence="2 3" key="1">
    <citation type="submission" date="2024-01" db="EMBL/GenBank/DDBJ databases">
        <title>The genome of the rayed Mediterranean limpet Patella caerulea (Linnaeus, 1758).</title>
        <authorList>
            <person name="Anh-Thu Weber A."/>
            <person name="Halstead-Nussloch G."/>
        </authorList>
    </citation>
    <scope>NUCLEOTIDE SEQUENCE [LARGE SCALE GENOMIC DNA]</scope>
    <source>
        <strain evidence="2">AATW-2023a</strain>
        <tissue evidence="2">Whole specimen</tissue>
    </source>
</reference>
<evidence type="ECO:0008006" key="4">
    <source>
        <dbReference type="Google" id="ProtNLM"/>
    </source>
</evidence>
<dbReference type="Proteomes" id="UP001347796">
    <property type="component" value="Unassembled WGS sequence"/>
</dbReference>
<dbReference type="InterPro" id="IPR027417">
    <property type="entry name" value="P-loop_NTPase"/>
</dbReference>
<evidence type="ECO:0000313" key="3">
    <source>
        <dbReference type="Proteomes" id="UP001347796"/>
    </source>
</evidence>
<comment type="caution">
    <text evidence="2">The sequence shown here is derived from an EMBL/GenBank/DDBJ whole genome shotgun (WGS) entry which is preliminary data.</text>
</comment>
<dbReference type="EMBL" id="JAZGQO010000002">
    <property type="protein sequence ID" value="KAK6191370.1"/>
    <property type="molecule type" value="Genomic_DNA"/>
</dbReference>
<protein>
    <recommendedName>
        <fullName evidence="4">Adenylate kinase</fullName>
    </recommendedName>
</protein>
<evidence type="ECO:0000256" key="1">
    <source>
        <dbReference type="SAM" id="MobiDB-lite"/>
    </source>
</evidence>
<evidence type="ECO:0000313" key="2">
    <source>
        <dbReference type="EMBL" id="KAK6191370.1"/>
    </source>
</evidence>
<gene>
    <name evidence="2" type="ORF">SNE40_003079</name>
</gene>
<feature type="region of interest" description="Disordered" evidence="1">
    <location>
        <begin position="180"/>
        <end position="203"/>
    </location>
</feature>
<dbReference type="Pfam" id="PF13207">
    <property type="entry name" value="AAA_17"/>
    <property type="match status" value="1"/>
</dbReference>
<dbReference type="SUPFAM" id="SSF52540">
    <property type="entry name" value="P-loop containing nucleoside triphosphate hydrolases"/>
    <property type="match status" value="1"/>
</dbReference>
<accession>A0AAN8KD45</accession>
<dbReference type="AlphaFoldDB" id="A0AAN8KD45"/>
<sequence length="409" mass="45839">MGCASSSVATDSANVKVFHRQKVSIRVGNAVKLLKSEPILIFVFGGPGSKKGRLTNDLAQTFGLKLINVSEMIIEELSKKIEDPEILSLRAKVQAQIKEDPLAVKLIWVTREISKHIDENPKGGYIIDLMPNLKSLVNSAGFVKECSNEMKLFEQKYPISFAINFAVPLDKVVKKKEPECAKPVKPAKDNKKEKDGANVKSDEADSFRTKRRAALFDKNVRPFLDYFQRSERLLTVDTSSGVVDLIWGKICEVFSDLELQNLQNIETVIIFCYKEQDINMINIGSYSMEKIVLKDHLQDLQDPVEKVLKTLCKVIDNSNPTMKAYVVDVADTCLVDKINIDFAKKTIVFVDNESAKLEKYVNATQKTSPCALSFKAVSSTENEVCLFPTDVKTDLAKKIALFMAECREP</sequence>
<name>A0AAN8KD45_PATCE</name>
<dbReference type="Gene3D" id="3.40.50.300">
    <property type="entry name" value="P-loop containing nucleotide triphosphate hydrolases"/>
    <property type="match status" value="1"/>
</dbReference>
<organism evidence="2 3">
    <name type="scientific">Patella caerulea</name>
    <name type="common">Rayed Mediterranean limpet</name>
    <dbReference type="NCBI Taxonomy" id="87958"/>
    <lineage>
        <taxon>Eukaryota</taxon>
        <taxon>Metazoa</taxon>
        <taxon>Spiralia</taxon>
        <taxon>Lophotrochozoa</taxon>
        <taxon>Mollusca</taxon>
        <taxon>Gastropoda</taxon>
        <taxon>Patellogastropoda</taxon>
        <taxon>Patelloidea</taxon>
        <taxon>Patellidae</taxon>
        <taxon>Patella</taxon>
    </lineage>
</organism>
<proteinExistence type="predicted"/>
<keyword evidence="3" id="KW-1185">Reference proteome</keyword>